<gene>
    <name evidence="6" type="ORF">F3Y22_tig00117034pilonHSYRG01107</name>
</gene>
<proteinExistence type="predicted"/>
<dbReference type="GO" id="GO:0003677">
    <property type="term" value="F:DNA binding"/>
    <property type="evidence" value="ECO:0007669"/>
    <property type="project" value="UniProtKB-KW"/>
</dbReference>
<evidence type="ECO:0000256" key="2">
    <source>
        <dbReference type="ARBA" id="ARBA00023125"/>
    </source>
</evidence>
<dbReference type="EMBL" id="VEPZ02001782">
    <property type="protein sequence ID" value="KAE8655179.1"/>
    <property type="molecule type" value="Genomic_DNA"/>
</dbReference>
<dbReference type="PANTHER" id="PTHR31744">
    <property type="entry name" value="PROTEIN CUP-SHAPED COTYLEDON 2-RELATED"/>
    <property type="match status" value="1"/>
</dbReference>
<evidence type="ECO:0000313" key="6">
    <source>
        <dbReference type="EMBL" id="KAE8655179.1"/>
    </source>
</evidence>
<evidence type="ECO:0000256" key="4">
    <source>
        <dbReference type="ARBA" id="ARBA00023242"/>
    </source>
</evidence>
<reference evidence="6" key="1">
    <citation type="submission" date="2019-09" db="EMBL/GenBank/DDBJ databases">
        <title>Draft genome information of white flower Hibiscus syriacus.</title>
        <authorList>
            <person name="Kim Y.-M."/>
        </authorList>
    </citation>
    <scope>NUCLEOTIDE SEQUENCE [LARGE SCALE GENOMIC DNA]</scope>
    <source>
        <strain evidence="6">YM2019G1</strain>
    </source>
</reference>
<evidence type="ECO:0000259" key="5">
    <source>
        <dbReference type="PROSITE" id="PS51005"/>
    </source>
</evidence>
<dbReference type="PANTHER" id="PTHR31744:SF212">
    <property type="entry name" value="PROTEIN SOMBRERO-LIKE ISOFORM X2"/>
    <property type="match status" value="1"/>
</dbReference>
<dbReference type="Pfam" id="PF02365">
    <property type="entry name" value="NAM"/>
    <property type="match status" value="1"/>
</dbReference>
<keyword evidence="1" id="KW-0805">Transcription regulation</keyword>
<keyword evidence="3" id="KW-0804">Transcription</keyword>
<dbReference type="Gene3D" id="2.170.150.80">
    <property type="entry name" value="NAC domain"/>
    <property type="match status" value="2"/>
</dbReference>
<dbReference type="GO" id="GO:0006355">
    <property type="term" value="P:regulation of DNA-templated transcription"/>
    <property type="evidence" value="ECO:0007669"/>
    <property type="project" value="InterPro"/>
</dbReference>
<dbReference type="SUPFAM" id="SSF101941">
    <property type="entry name" value="NAC domain"/>
    <property type="match status" value="1"/>
</dbReference>
<feature type="domain" description="NAC" evidence="5">
    <location>
        <begin position="11"/>
        <end position="205"/>
    </location>
</feature>
<dbReference type="PROSITE" id="PS51005">
    <property type="entry name" value="NAC"/>
    <property type="match status" value="1"/>
</dbReference>
<protein>
    <submittedName>
        <fullName evidence="6">Polyadenylate-binding protein</fullName>
    </submittedName>
</protein>
<evidence type="ECO:0000313" key="7">
    <source>
        <dbReference type="Proteomes" id="UP000436088"/>
    </source>
</evidence>
<dbReference type="InterPro" id="IPR003441">
    <property type="entry name" value="NAC-dom"/>
</dbReference>
<comment type="caution">
    <text evidence="6">The sequence shown here is derived from an EMBL/GenBank/DDBJ whole genome shotgun (WGS) entry which is preliminary data.</text>
</comment>
<keyword evidence="7" id="KW-1185">Reference proteome</keyword>
<name>A0A6A2X9X8_HIBSY</name>
<dbReference type="InterPro" id="IPR036093">
    <property type="entry name" value="NAC_dom_sf"/>
</dbReference>
<keyword evidence="2" id="KW-0238">DNA-binding</keyword>
<evidence type="ECO:0000256" key="3">
    <source>
        <dbReference type="ARBA" id="ARBA00023163"/>
    </source>
</evidence>
<keyword evidence="4" id="KW-0539">Nucleus</keyword>
<evidence type="ECO:0000256" key="1">
    <source>
        <dbReference type="ARBA" id="ARBA00023015"/>
    </source>
</evidence>
<organism evidence="6 7">
    <name type="scientific">Hibiscus syriacus</name>
    <name type="common">Rose of Sharon</name>
    <dbReference type="NCBI Taxonomy" id="106335"/>
    <lineage>
        <taxon>Eukaryota</taxon>
        <taxon>Viridiplantae</taxon>
        <taxon>Streptophyta</taxon>
        <taxon>Embryophyta</taxon>
        <taxon>Tracheophyta</taxon>
        <taxon>Spermatophyta</taxon>
        <taxon>Magnoliopsida</taxon>
        <taxon>eudicotyledons</taxon>
        <taxon>Gunneridae</taxon>
        <taxon>Pentapetalae</taxon>
        <taxon>rosids</taxon>
        <taxon>malvids</taxon>
        <taxon>Malvales</taxon>
        <taxon>Malvaceae</taxon>
        <taxon>Malvoideae</taxon>
        <taxon>Hibiscus</taxon>
    </lineage>
</organism>
<sequence>MNLSINGLSQVPPGFRFHPIEEELLHYYLRRKISYENIDLDVIQEVDLNKLESWDIHDKCRIGGSEIPHRIPDQSCDGFRILESNWPAPHGQKSDWIMHEYRLDDNTSHDSNASNTIGESVGEDGWVVCRVFRKNNYMKTLVSPKTLSSTCHDLKKQMVCSGGDDGVLNQIFHYMGSTFKMENDSLSNNNPTLFSKQRRDQQWVT</sequence>
<dbReference type="AlphaFoldDB" id="A0A6A2X9X8"/>
<accession>A0A6A2X9X8</accession>
<dbReference type="Proteomes" id="UP000436088">
    <property type="component" value="Unassembled WGS sequence"/>
</dbReference>